<dbReference type="EMBL" id="CP113520">
    <property type="protein sequence ID" value="WAJ26108.1"/>
    <property type="molecule type" value="Genomic_DNA"/>
</dbReference>
<proteinExistence type="predicted"/>
<accession>A0ACD4NH30</accession>
<gene>
    <name evidence="1" type="primary">rsgA</name>
    <name evidence="1" type="ORF">OXU80_14395</name>
</gene>
<evidence type="ECO:0000313" key="1">
    <source>
        <dbReference type="EMBL" id="WAJ26108.1"/>
    </source>
</evidence>
<keyword evidence="2" id="KW-1185">Reference proteome</keyword>
<dbReference type="Proteomes" id="UP001163223">
    <property type="component" value="Chromosome"/>
</dbReference>
<reference evidence="1" key="1">
    <citation type="submission" date="2022-11" db="EMBL/GenBank/DDBJ databases">
        <title>beta-Carotene-producing bacterium, Jeongeuplla avenae sp. nov., alleviates the salt stress of Arabidopsis seedlings.</title>
        <authorList>
            <person name="Jiang L."/>
            <person name="Lee J."/>
        </authorList>
    </citation>
    <scope>NUCLEOTIDE SEQUENCE</scope>
    <source>
        <strain evidence="1">DY_R2A_6</strain>
    </source>
</reference>
<protein>
    <submittedName>
        <fullName evidence="1">Ribosome small subunit-dependent GTPase A</fullName>
    </submittedName>
</protein>
<sequence>MSVPTRGAEDETLGALGWSAFFAEQITSGDAGLEPARIARVHRSRLTALSTHGPVEPVLGPDVNTSHFAVGDFVLVDPLTARLHRRLERRSVIERRVSGGVVPQLGGANIDTLFIVTSCNLDFNPARLERYLAWSNQAGIEPVIVLTKADLAEDLASYEDAARALQRGLDVVVVHPNEAQTVAALAPWCGSGQTVALVGSSGVGKSTLVNTLVGATEGPPQETGAIREQDAKGRHTTTARSLHPILGGGWVIDTPGIRSLQVSDLADGLDVLFAEITELAARCRFHDCTHAHEPGCAVREAVAEGTVDPKRLERWHLLQNENAQNDRTETRAAGGRVGGGRGRRR</sequence>
<organism evidence="1 2">
    <name type="scientific">Antarcticirhabdus aurantiaca</name>
    <dbReference type="NCBI Taxonomy" id="2606717"/>
    <lineage>
        <taxon>Bacteria</taxon>
        <taxon>Pseudomonadati</taxon>
        <taxon>Pseudomonadota</taxon>
        <taxon>Alphaproteobacteria</taxon>
        <taxon>Hyphomicrobiales</taxon>
        <taxon>Aurantimonadaceae</taxon>
        <taxon>Antarcticirhabdus</taxon>
    </lineage>
</organism>
<name>A0ACD4NH30_9HYPH</name>
<evidence type="ECO:0000313" key="2">
    <source>
        <dbReference type="Proteomes" id="UP001163223"/>
    </source>
</evidence>